<dbReference type="GO" id="GO:0008270">
    <property type="term" value="F:zinc ion binding"/>
    <property type="evidence" value="ECO:0007669"/>
    <property type="project" value="InterPro"/>
</dbReference>
<evidence type="ECO:0000256" key="2">
    <source>
        <dbReference type="ARBA" id="ARBA00022525"/>
    </source>
</evidence>
<dbReference type="Gene3D" id="4.10.240.10">
    <property type="entry name" value="Zn(2)-C6 fungal-type DNA-binding domain"/>
    <property type="match status" value="1"/>
</dbReference>
<evidence type="ECO:0000256" key="6">
    <source>
        <dbReference type="ARBA" id="ARBA00023180"/>
    </source>
</evidence>
<dbReference type="GO" id="GO:0003677">
    <property type="term" value="F:DNA binding"/>
    <property type="evidence" value="ECO:0007669"/>
    <property type="project" value="InterPro"/>
</dbReference>
<evidence type="ECO:0000313" key="11">
    <source>
        <dbReference type="EMBL" id="OCL05195.1"/>
    </source>
</evidence>
<dbReference type="InterPro" id="IPR036864">
    <property type="entry name" value="Zn2-C6_fun-type_DNA-bd_sf"/>
</dbReference>
<feature type="compositionally biased region" description="Low complexity" evidence="8">
    <location>
        <begin position="106"/>
        <end position="121"/>
    </location>
</feature>
<dbReference type="GO" id="GO:0006351">
    <property type="term" value="P:DNA-templated transcription"/>
    <property type="evidence" value="ECO:0007669"/>
    <property type="project" value="InterPro"/>
</dbReference>
<evidence type="ECO:0000259" key="9">
    <source>
        <dbReference type="PROSITE" id="PS50048"/>
    </source>
</evidence>
<proteinExistence type="predicted"/>
<keyword evidence="5" id="KW-1015">Disulfide bond</keyword>
<dbReference type="Pfam" id="PF00172">
    <property type="entry name" value="Zn_clus"/>
    <property type="match status" value="1"/>
</dbReference>
<keyword evidence="12" id="KW-1185">Reference proteome</keyword>
<evidence type="ECO:0008006" key="13">
    <source>
        <dbReference type="Google" id="ProtNLM"/>
    </source>
</evidence>
<keyword evidence="7" id="KW-0539">Nucleus</keyword>
<organism evidence="11 12">
    <name type="scientific">Glonium stellatum</name>
    <dbReference type="NCBI Taxonomy" id="574774"/>
    <lineage>
        <taxon>Eukaryota</taxon>
        <taxon>Fungi</taxon>
        <taxon>Dikarya</taxon>
        <taxon>Ascomycota</taxon>
        <taxon>Pezizomycotina</taxon>
        <taxon>Dothideomycetes</taxon>
        <taxon>Pleosporomycetidae</taxon>
        <taxon>Gloniales</taxon>
        <taxon>Gloniaceae</taxon>
        <taxon>Glonium</taxon>
    </lineage>
</organism>
<dbReference type="AlphaFoldDB" id="A0A8E2JPT8"/>
<dbReference type="PROSITE" id="PS50048">
    <property type="entry name" value="ZN2_CY6_FUNGAL_2"/>
    <property type="match status" value="1"/>
</dbReference>
<accession>A0A8E2JPT8</accession>
<dbReference type="Proteomes" id="UP000250140">
    <property type="component" value="Unassembled WGS sequence"/>
</dbReference>
<name>A0A8E2JPT8_9PEZI</name>
<dbReference type="PROSITE" id="PS00463">
    <property type="entry name" value="ZN2_CY6_FUNGAL_1"/>
    <property type="match status" value="1"/>
</dbReference>
<evidence type="ECO:0000256" key="8">
    <source>
        <dbReference type="SAM" id="MobiDB-lite"/>
    </source>
</evidence>
<evidence type="ECO:0000256" key="5">
    <source>
        <dbReference type="ARBA" id="ARBA00023157"/>
    </source>
</evidence>
<feature type="region of interest" description="Disordered" evidence="8">
    <location>
        <begin position="103"/>
        <end position="147"/>
    </location>
</feature>
<keyword evidence="2" id="KW-0964">Secreted</keyword>
<dbReference type="InterPro" id="IPR007219">
    <property type="entry name" value="XnlR_reg_dom"/>
</dbReference>
<dbReference type="InterPro" id="IPR053181">
    <property type="entry name" value="EcdB-like_regulator"/>
</dbReference>
<dbReference type="EMBL" id="KV750353">
    <property type="protein sequence ID" value="OCL05195.1"/>
    <property type="molecule type" value="Genomic_DNA"/>
</dbReference>
<comment type="subcellular location">
    <subcellularLocation>
        <location evidence="1">Secreted</location>
    </subcellularLocation>
</comment>
<keyword evidence="3" id="KW-0479">Metal-binding</keyword>
<protein>
    <recommendedName>
        <fullName evidence="13">Zn(2)-C6 fungal-type domain-containing protein</fullName>
    </recommendedName>
</protein>
<reference evidence="11 12" key="1">
    <citation type="journal article" date="2016" name="Nat. Commun.">
        <title>Ectomycorrhizal ecology is imprinted in the genome of the dominant symbiotic fungus Cenococcum geophilum.</title>
        <authorList>
            <consortium name="DOE Joint Genome Institute"/>
            <person name="Peter M."/>
            <person name="Kohler A."/>
            <person name="Ohm R.A."/>
            <person name="Kuo A."/>
            <person name="Krutzmann J."/>
            <person name="Morin E."/>
            <person name="Arend M."/>
            <person name="Barry K.W."/>
            <person name="Binder M."/>
            <person name="Choi C."/>
            <person name="Clum A."/>
            <person name="Copeland A."/>
            <person name="Grisel N."/>
            <person name="Haridas S."/>
            <person name="Kipfer T."/>
            <person name="LaButti K."/>
            <person name="Lindquist E."/>
            <person name="Lipzen A."/>
            <person name="Maire R."/>
            <person name="Meier B."/>
            <person name="Mihaltcheva S."/>
            <person name="Molinier V."/>
            <person name="Murat C."/>
            <person name="Poggeler S."/>
            <person name="Quandt C.A."/>
            <person name="Sperisen C."/>
            <person name="Tritt A."/>
            <person name="Tisserant E."/>
            <person name="Crous P.W."/>
            <person name="Henrissat B."/>
            <person name="Nehls U."/>
            <person name="Egli S."/>
            <person name="Spatafora J.W."/>
            <person name="Grigoriev I.V."/>
            <person name="Martin F.M."/>
        </authorList>
    </citation>
    <scope>NUCLEOTIDE SEQUENCE [LARGE SCALE GENOMIC DNA]</scope>
    <source>
        <strain evidence="11 12">CBS 207.34</strain>
    </source>
</reference>
<evidence type="ECO:0000256" key="1">
    <source>
        <dbReference type="ARBA" id="ARBA00004613"/>
    </source>
</evidence>
<dbReference type="SUPFAM" id="SSF57701">
    <property type="entry name" value="Zn2/Cys6 DNA-binding domain"/>
    <property type="match status" value="1"/>
</dbReference>
<dbReference type="InterPro" id="IPR003119">
    <property type="entry name" value="SAP_A"/>
</dbReference>
<dbReference type="GO" id="GO:0000981">
    <property type="term" value="F:DNA-binding transcription factor activity, RNA polymerase II-specific"/>
    <property type="evidence" value="ECO:0007669"/>
    <property type="project" value="InterPro"/>
</dbReference>
<evidence type="ECO:0000313" key="12">
    <source>
        <dbReference type="Proteomes" id="UP000250140"/>
    </source>
</evidence>
<evidence type="ECO:0000256" key="7">
    <source>
        <dbReference type="ARBA" id="ARBA00023242"/>
    </source>
</evidence>
<keyword evidence="6" id="KW-0325">Glycoprotein</keyword>
<evidence type="ECO:0000259" key="10">
    <source>
        <dbReference type="PROSITE" id="PS51110"/>
    </source>
</evidence>
<evidence type="ECO:0000256" key="3">
    <source>
        <dbReference type="ARBA" id="ARBA00022723"/>
    </source>
</evidence>
<gene>
    <name evidence="11" type="ORF">AOQ84DRAFT_299382</name>
</gene>
<dbReference type="GO" id="GO:0005576">
    <property type="term" value="C:extracellular region"/>
    <property type="evidence" value="ECO:0007669"/>
    <property type="project" value="UniProtKB-SubCell"/>
</dbReference>
<sequence length="684" mass="76707">MTSSFDASGIARASASSPPDNNQRRERAVIAAQACETCRSRKSKCDEQRPKCGLCQRLNVDCKYREPQPTKKDKTMVFILDGINRLESKIDIIGRSVNPGSAAFDTQSMLSPTSQPSSSTSGAVLPSPADAQRSSVGGKSGLEPSRNYTHLTTPHKVLLWPAISMHMSALNINGVDDLYYILEAGTPWILRHELAKHPEVLPCDRFLESKPATSMGYNDNGKRVLFAELTPDTMSKYSHAYFSTFNGLFPILDREEFVSDVLQVVARTGFGDSDFPSIIALLVFALGSAAEEGTYGLPLMPNSGIRGGTATRPPGLELFNEARRRLGFIMTQCNVENIQCLLLASIYYEACARHPDFWRCTVNAATACQVLLRCEAIEWNSRKGNAIKRIYWTCNTVENWYHIDLDLPRTGICDHEDIVPLPTDNSLAIGAESQHNLLHFSAMISLRRLITRIHSAIFEATNNSAESPDEHGSPPTTVINELARQLESWRALLPPSLQWSDTDRFAYPSANSLYTRRPSVPLFTLAEEQVPSEQSTGAILDILTAQLRSRYYYARFMIYRPFVFKALHYPEHMSPEDRQLAGCCLQAALLWPIAMAPCKDRKRLVPVLFAWTQNFLGVLLILRMITINECMDQIAQTYLDANEIKDTVLILLDWMKDMKQVDGIAEWSWNILEQMYSEVPGIME</sequence>
<dbReference type="PANTHER" id="PTHR47785:SF6">
    <property type="entry name" value="ZN(II)2CYS6 TRANSCRIPTION FACTOR (EUROFUNG)"/>
    <property type="match status" value="1"/>
</dbReference>
<feature type="domain" description="Saposin A-type" evidence="10">
    <location>
        <begin position="344"/>
        <end position="384"/>
    </location>
</feature>
<keyword evidence="4" id="KW-0732">Signal</keyword>
<evidence type="ECO:0000256" key="4">
    <source>
        <dbReference type="ARBA" id="ARBA00022729"/>
    </source>
</evidence>
<dbReference type="InterPro" id="IPR001138">
    <property type="entry name" value="Zn2Cys6_DnaBD"/>
</dbReference>
<feature type="region of interest" description="Disordered" evidence="8">
    <location>
        <begin position="1"/>
        <end position="25"/>
    </location>
</feature>
<dbReference type="OrthoDB" id="6133115at2759"/>
<dbReference type="CDD" id="cd12148">
    <property type="entry name" value="fungal_TF_MHR"/>
    <property type="match status" value="1"/>
</dbReference>
<dbReference type="CDD" id="cd00067">
    <property type="entry name" value="GAL4"/>
    <property type="match status" value="1"/>
</dbReference>
<feature type="domain" description="Zn(2)-C6 fungal-type" evidence="9">
    <location>
        <begin position="34"/>
        <end position="64"/>
    </location>
</feature>
<dbReference type="PANTHER" id="PTHR47785">
    <property type="entry name" value="ZN(II)2CYS6 TRANSCRIPTION FACTOR (EUROFUNG)-RELATED-RELATED"/>
    <property type="match status" value="1"/>
</dbReference>
<dbReference type="PROSITE" id="PS51110">
    <property type="entry name" value="SAP_A"/>
    <property type="match status" value="1"/>
</dbReference>
<dbReference type="SMART" id="SM00066">
    <property type="entry name" value="GAL4"/>
    <property type="match status" value="1"/>
</dbReference>
<dbReference type="Pfam" id="PF04082">
    <property type="entry name" value="Fungal_trans"/>
    <property type="match status" value="1"/>
</dbReference>